<evidence type="ECO:0000256" key="3">
    <source>
        <dbReference type="RuleBase" id="RU000363"/>
    </source>
</evidence>
<dbReference type="InterPro" id="IPR036291">
    <property type="entry name" value="NAD(P)-bd_dom_sf"/>
</dbReference>
<dbReference type="InterPro" id="IPR002347">
    <property type="entry name" value="SDR_fam"/>
</dbReference>
<reference evidence="5" key="1">
    <citation type="submission" date="2018-01" db="EMBL/GenBank/DDBJ databases">
        <authorList>
            <person name="Alioto T."/>
            <person name="Alioto T."/>
        </authorList>
    </citation>
    <scope>NUCLEOTIDE SEQUENCE [LARGE SCALE GENOMIC DNA]</scope>
</reference>
<dbReference type="Proteomes" id="UP000268350">
    <property type="component" value="Unassembled WGS sequence"/>
</dbReference>
<evidence type="ECO:0000313" key="4">
    <source>
        <dbReference type="EMBL" id="SPP80248.1"/>
    </source>
</evidence>
<dbReference type="EMBL" id="OUUW01000005">
    <property type="protein sequence ID" value="SPP80248.1"/>
    <property type="molecule type" value="Genomic_DNA"/>
</dbReference>
<dbReference type="Gene3D" id="3.40.50.720">
    <property type="entry name" value="NAD(P)-binding Rossmann-like Domain"/>
    <property type="match status" value="1"/>
</dbReference>
<dbReference type="PRINTS" id="PR00080">
    <property type="entry name" value="SDRFAMILY"/>
</dbReference>
<dbReference type="GO" id="GO:0016616">
    <property type="term" value="F:oxidoreductase activity, acting on the CH-OH group of donors, NAD or NADP as acceptor"/>
    <property type="evidence" value="ECO:0007669"/>
    <property type="project" value="UniProtKB-ARBA"/>
</dbReference>
<keyword evidence="2" id="KW-0560">Oxidoreductase</keyword>
<dbReference type="FunFam" id="3.40.50.720:FF:000047">
    <property type="entry name" value="NADP-dependent L-serine/L-allo-threonine dehydrogenase"/>
    <property type="match status" value="1"/>
</dbReference>
<proteinExistence type="inferred from homology"/>
<dbReference type="PANTHER" id="PTHR43115:SF4">
    <property type="entry name" value="DEHYDROGENASE_REDUCTASE SDR FAMILY MEMBER 11"/>
    <property type="match status" value="1"/>
</dbReference>
<dbReference type="PANTHER" id="PTHR43115">
    <property type="entry name" value="DEHYDROGENASE/REDUCTASE SDR FAMILY MEMBER 11"/>
    <property type="match status" value="1"/>
</dbReference>
<keyword evidence="5" id="KW-1185">Reference proteome</keyword>
<dbReference type="SUPFAM" id="SSF51735">
    <property type="entry name" value="NAD(P)-binding Rossmann-fold domains"/>
    <property type="match status" value="1"/>
</dbReference>
<accession>A0A3B0K9M3</accession>
<organism evidence="4 5">
    <name type="scientific">Drosophila guanche</name>
    <name type="common">Fruit fly</name>
    <dbReference type="NCBI Taxonomy" id="7266"/>
    <lineage>
        <taxon>Eukaryota</taxon>
        <taxon>Metazoa</taxon>
        <taxon>Ecdysozoa</taxon>
        <taxon>Arthropoda</taxon>
        <taxon>Hexapoda</taxon>
        <taxon>Insecta</taxon>
        <taxon>Pterygota</taxon>
        <taxon>Neoptera</taxon>
        <taxon>Endopterygota</taxon>
        <taxon>Diptera</taxon>
        <taxon>Brachycera</taxon>
        <taxon>Muscomorpha</taxon>
        <taxon>Ephydroidea</taxon>
        <taxon>Drosophilidae</taxon>
        <taxon>Drosophila</taxon>
        <taxon>Sophophora</taxon>
    </lineage>
</organism>
<gene>
    <name evidence="4" type="ORF">DGUA_6G005115</name>
</gene>
<dbReference type="OMA" id="IVAAFKW"/>
<dbReference type="STRING" id="7266.A0A3B0K9M3"/>
<dbReference type="AlphaFoldDB" id="A0A3B0K9M3"/>
<evidence type="ECO:0000256" key="2">
    <source>
        <dbReference type="ARBA" id="ARBA00023002"/>
    </source>
</evidence>
<name>A0A3B0K9M3_DROGU</name>
<sequence>MNRWMNRVAVVSGSSSGIGAACCKDLVAKGMVVVGLARREERLQELKASLPKDQQSRFHARKCDVSVEQQVVDTFAWVDQTLGGADVLVNNAGILGKLDITDPDNAADLRAVLDTNVLGVSWCTREAFLSQQRRNVNDGHVVIINSIVGHKIPVTPGVGLKMYAPSKYAVTALTEILRQEFQLKKTQTKITSISPGVVDTEIIDDKIKEAMPMLRAQDIADAVTYCIQTPPNVQIHELTIKPVGEMF</sequence>
<dbReference type="OrthoDB" id="1933717at2759"/>
<comment type="similarity">
    <text evidence="1 3">Belongs to the short-chain dehydrogenases/reductases (SDR) family.</text>
</comment>
<evidence type="ECO:0000313" key="5">
    <source>
        <dbReference type="Proteomes" id="UP000268350"/>
    </source>
</evidence>
<protein>
    <submittedName>
        <fullName evidence="4">Blast:Dehydrogenase/reductase SDR family member 11</fullName>
    </submittedName>
</protein>
<dbReference type="PRINTS" id="PR00081">
    <property type="entry name" value="GDHRDH"/>
</dbReference>
<evidence type="ECO:0000256" key="1">
    <source>
        <dbReference type="ARBA" id="ARBA00006484"/>
    </source>
</evidence>
<dbReference type="Pfam" id="PF00106">
    <property type="entry name" value="adh_short"/>
    <property type="match status" value="1"/>
</dbReference>
<dbReference type="PROSITE" id="PS51257">
    <property type="entry name" value="PROKAR_LIPOPROTEIN"/>
    <property type="match status" value="1"/>
</dbReference>